<comment type="caution">
    <text evidence="2">The sequence shown here is derived from an EMBL/GenBank/DDBJ whole genome shotgun (WGS) entry which is preliminary data.</text>
</comment>
<proteinExistence type="predicted"/>
<reference evidence="2 3" key="1">
    <citation type="submission" date="2018-10" db="EMBL/GenBank/DDBJ databases">
        <title>Genomic Encyclopedia of Archaeal and Bacterial Type Strains, Phase II (KMG-II): from individual species to whole genera.</title>
        <authorList>
            <person name="Goeker M."/>
        </authorList>
    </citation>
    <scope>NUCLEOTIDE SEQUENCE [LARGE SCALE GENOMIC DNA]</scope>
    <source>
        <strain evidence="2 3">DSM 18602</strain>
    </source>
</reference>
<gene>
    <name evidence="2" type="ORF">BDD43_0725</name>
</gene>
<keyword evidence="3" id="KW-1185">Reference proteome</keyword>
<keyword evidence="1" id="KW-1133">Transmembrane helix</keyword>
<dbReference type="Proteomes" id="UP000268007">
    <property type="component" value="Unassembled WGS sequence"/>
</dbReference>
<dbReference type="OrthoDB" id="795134at2"/>
<feature type="transmembrane region" description="Helical" evidence="1">
    <location>
        <begin position="6"/>
        <end position="31"/>
    </location>
</feature>
<evidence type="ECO:0000313" key="2">
    <source>
        <dbReference type="EMBL" id="RKR80601.1"/>
    </source>
</evidence>
<keyword evidence="1" id="KW-0472">Membrane</keyword>
<sequence length="137" mass="15354">MATNKPIYIFTGPVSAFVILILLAGNIFFGLRYSFFERPEKQAAPELSIKKGLPEPSDDTFETDDRAVFRFTGDTVLILSPANPINYCPAWNVLYKDRYGIYQTEDLTEAMLDKVEAAADTTSYNPQATSYPVTSKH</sequence>
<name>A0A495IW70_9SPHI</name>
<evidence type="ECO:0000313" key="3">
    <source>
        <dbReference type="Proteomes" id="UP000268007"/>
    </source>
</evidence>
<dbReference type="EMBL" id="RBKU01000001">
    <property type="protein sequence ID" value="RKR80601.1"/>
    <property type="molecule type" value="Genomic_DNA"/>
</dbReference>
<organism evidence="2 3">
    <name type="scientific">Mucilaginibacter gracilis</name>
    <dbReference type="NCBI Taxonomy" id="423350"/>
    <lineage>
        <taxon>Bacteria</taxon>
        <taxon>Pseudomonadati</taxon>
        <taxon>Bacteroidota</taxon>
        <taxon>Sphingobacteriia</taxon>
        <taxon>Sphingobacteriales</taxon>
        <taxon>Sphingobacteriaceae</taxon>
        <taxon>Mucilaginibacter</taxon>
    </lineage>
</organism>
<dbReference type="AlphaFoldDB" id="A0A495IW70"/>
<protein>
    <submittedName>
        <fullName evidence="2">Uncharacterized protein</fullName>
    </submittedName>
</protein>
<accession>A0A495IW70</accession>
<keyword evidence="1" id="KW-0812">Transmembrane</keyword>
<dbReference type="RefSeq" id="WP_121196396.1">
    <property type="nucleotide sequence ID" value="NZ_RBKU01000001.1"/>
</dbReference>
<evidence type="ECO:0000256" key="1">
    <source>
        <dbReference type="SAM" id="Phobius"/>
    </source>
</evidence>